<evidence type="ECO:0000313" key="2">
    <source>
        <dbReference type="Proteomes" id="UP000218334"/>
    </source>
</evidence>
<sequence length="123" mass="14190">DVSTERRHLVTKHKSDYRAWCKANNFESMLPEDTAEHRKEEKKKLAQSSLDNHVPSLCAQESSLALLTFLIQSQPIDAFQHPDFIWMIHMAAQVPDGQIFLPGQKATRRAILEWSNEHLVNLK</sequence>
<accession>A0A2H3B6Y7</accession>
<feature type="non-terminal residue" evidence="1">
    <location>
        <position position="1"/>
    </location>
</feature>
<proteinExistence type="predicted"/>
<dbReference type="EMBL" id="KZ293445">
    <property type="protein sequence ID" value="PBK65450.1"/>
    <property type="molecule type" value="Genomic_DNA"/>
</dbReference>
<protein>
    <submittedName>
        <fullName evidence="1">Uncharacterized protein</fullName>
    </submittedName>
</protein>
<name>A0A2H3B6Y7_9AGAR</name>
<reference evidence="2" key="1">
    <citation type="journal article" date="2017" name="Nat. Ecol. Evol.">
        <title>Genome expansion and lineage-specific genetic innovations in the forest pathogenic fungi Armillaria.</title>
        <authorList>
            <person name="Sipos G."/>
            <person name="Prasanna A.N."/>
            <person name="Walter M.C."/>
            <person name="O'Connor E."/>
            <person name="Balint B."/>
            <person name="Krizsan K."/>
            <person name="Kiss B."/>
            <person name="Hess J."/>
            <person name="Varga T."/>
            <person name="Slot J."/>
            <person name="Riley R."/>
            <person name="Boka B."/>
            <person name="Rigling D."/>
            <person name="Barry K."/>
            <person name="Lee J."/>
            <person name="Mihaltcheva S."/>
            <person name="LaButti K."/>
            <person name="Lipzen A."/>
            <person name="Waldron R."/>
            <person name="Moloney N.M."/>
            <person name="Sperisen C."/>
            <person name="Kredics L."/>
            <person name="Vagvoelgyi C."/>
            <person name="Patrignani A."/>
            <person name="Fitzpatrick D."/>
            <person name="Nagy I."/>
            <person name="Doyle S."/>
            <person name="Anderson J.B."/>
            <person name="Grigoriev I.V."/>
            <person name="Gueldener U."/>
            <person name="Muensterkoetter M."/>
            <person name="Nagy L.G."/>
        </authorList>
    </citation>
    <scope>NUCLEOTIDE SEQUENCE [LARGE SCALE GENOMIC DNA]</scope>
    <source>
        <strain evidence="2">28-4</strain>
    </source>
</reference>
<dbReference type="Proteomes" id="UP000218334">
    <property type="component" value="Unassembled WGS sequence"/>
</dbReference>
<organism evidence="1 2">
    <name type="scientific">Armillaria solidipes</name>
    <dbReference type="NCBI Taxonomy" id="1076256"/>
    <lineage>
        <taxon>Eukaryota</taxon>
        <taxon>Fungi</taxon>
        <taxon>Dikarya</taxon>
        <taxon>Basidiomycota</taxon>
        <taxon>Agaricomycotina</taxon>
        <taxon>Agaricomycetes</taxon>
        <taxon>Agaricomycetidae</taxon>
        <taxon>Agaricales</taxon>
        <taxon>Marasmiineae</taxon>
        <taxon>Physalacriaceae</taxon>
        <taxon>Armillaria</taxon>
    </lineage>
</organism>
<feature type="non-terminal residue" evidence="1">
    <location>
        <position position="123"/>
    </location>
</feature>
<keyword evidence="2" id="KW-1185">Reference proteome</keyword>
<evidence type="ECO:0000313" key="1">
    <source>
        <dbReference type="EMBL" id="PBK65450.1"/>
    </source>
</evidence>
<gene>
    <name evidence="1" type="ORF">ARMSODRAFT_862756</name>
</gene>
<dbReference type="AlphaFoldDB" id="A0A2H3B6Y7"/>